<evidence type="ECO:0000256" key="2">
    <source>
        <dbReference type="ARBA" id="ARBA00022448"/>
    </source>
</evidence>
<feature type="transmembrane region" description="Helical" evidence="6">
    <location>
        <begin position="78"/>
        <end position="99"/>
    </location>
</feature>
<dbReference type="EMBL" id="CP097095">
    <property type="protein sequence ID" value="UQF80311.1"/>
    <property type="molecule type" value="Genomic_DNA"/>
</dbReference>
<reference evidence="8" key="1">
    <citation type="submission" date="2022-05" db="EMBL/GenBank/DDBJ databases">
        <title>Using nanopore sequencing to obtain complete genomes from saliva samples.</title>
        <authorList>
            <person name="Baker J.L."/>
        </authorList>
    </citation>
    <scope>NUCLEOTIDE SEQUENCE</scope>
    <source>
        <strain evidence="8">JCVI-JB-Ag32</strain>
    </source>
</reference>
<evidence type="ECO:0000259" key="7">
    <source>
        <dbReference type="PROSITE" id="PS50928"/>
    </source>
</evidence>
<dbReference type="PANTHER" id="PTHR30177:SF4">
    <property type="entry name" value="OSMOPROTECTANT IMPORT PERMEASE PROTEIN OSMW"/>
    <property type="match status" value="1"/>
</dbReference>
<dbReference type="InterPro" id="IPR051204">
    <property type="entry name" value="ABC_transp_perm/SBD"/>
</dbReference>
<feature type="transmembrane region" description="Helical" evidence="6">
    <location>
        <begin position="49"/>
        <end position="72"/>
    </location>
</feature>
<dbReference type="SUPFAM" id="SSF161098">
    <property type="entry name" value="MetI-like"/>
    <property type="match status" value="1"/>
</dbReference>
<gene>
    <name evidence="8" type="ORF">M3I41_03295</name>
</gene>
<feature type="transmembrane region" description="Helical" evidence="6">
    <location>
        <begin position="15"/>
        <end position="37"/>
    </location>
</feature>
<dbReference type="GO" id="GO:0005886">
    <property type="term" value="C:plasma membrane"/>
    <property type="evidence" value="ECO:0007669"/>
    <property type="project" value="UniProtKB-SubCell"/>
</dbReference>
<evidence type="ECO:0000313" key="8">
    <source>
        <dbReference type="EMBL" id="UQF80311.1"/>
    </source>
</evidence>
<evidence type="ECO:0000256" key="3">
    <source>
        <dbReference type="ARBA" id="ARBA00022692"/>
    </source>
</evidence>
<feature type="transmembrane region" description="Helical" evidence="6">
    <location>
        <begin position="131"/>
        <end position="159"/>
    </location>
</feature>
<protein>
    <submittedName>
        <fullName evidence="8">ABC transporter permease subunit</fullName>
    </submittedName>
</protein>
<dbReference type="PANTHER" id="PTHR30177">
    <property type="entry name" value="GLYCINE BETAINE/L-PROLINE TRANSPORT SYSTEM PERMEASE PROTEIN PROW"/>
    <property type="match status" value="1"/>
</dbReference>
<dbReference type="KEGG" id="agh:M3I41_03295"/>
<dbReference type="GO" id="GO:0055085">
    <property type="term" value="P:transmembrane transport"/>
    <property type="evidence" value="ECO:0007669"/>
    <property type="project" value="InterPro"/>
</dbReference>
<feature type="transmembrane region" description="Helical" evidence="6">
    <location>
        <begin position="179"/>
        <end position="203"/>
    </location>
</feature>
<dbReference type="InterPro" id="IPR000515">
    <property type="entry name" value="MetI-like"/>
</dbReference>
<keyword evidence="5 6" id="KW-0472">Membrane</keyword>
<sequence length="209" mass="21996">MNWLIHNYAWVLELLGQHLVIAVSAIVVALVISIPLGRAAVNSAFGRGLVSVVGAMYALPSLALLILVPVIIGTPLRSSLNMVIVLSIYGVAIMAGPCVQAFSGLPEQVLLSADACGYGRLRRWWQIELPLALAVIASAARVLVTSTISLVTVAAFIGISSLGTLLTDGFQRGISAEVITGLVVTIILALLLDGVVALAHWLLSGWRRV</sequence>
<dbReference type="InterPro" id="IPR035906">
    <property type="entry name" value="MetI-like_sf"/>
</dbReference>
<dbReference type="PROSITE" id="PS50928">
    <property type="entry name" value="ABC_TM1"/>
    <property type="match status" value="1"/>
</dbReference>
<proteinExistence type="inferred from homology"/>
<evidence type="ECO:0000256" key="5">
    <source>
        <dbReference type="ARBA" id="ARBA00023136"/>
    </source>
</evidence>
<dbReference type="Proteomes" id="UP000830236">
    <property type="component" value="Chromosome"/>
</dbReference>
<feature type="domain" description="ABC transmembrane type-1" evidence="7">
    <location>
        <begin position="15"/>
        <end position="196"/>
    </location>
</feature>
<organism evidence="8 9">
    <name type="scientific">Actinomyces graevenitzii</name>
    <dbReference type="NCBI Taxonomy" id="55565"/>
    <lineage>
        <taxon>Bacteria</taxon>
        <taxon>Bacillati</taxon>
        <taxon>Actinomycetota</taxon>
        <taxon>Actinomycetes</taxon>
        <taxon>Actinomycetales</taxon>
        <taxon>Actinomycetaceae</taxon>
        <taxon>Actinomyces</taxon>
    </lineage>
</organism>
<dbReference type="CDD" id="cd06261">
    <property type="entry name" value="TM_PBP2"/>
    <property type="match status" value="1"/>
</dbReference>
<dbReference type="AlphaFoldDB" id="A0A9E7DCK1"/>
<evidence type="ECO:0000256" key="6">
    <source>
        <dbReference type="RuleBase" id="RU363032"/>
    </source>
</evidence>
<accession>A0A9E7DCK1</accession>
<evidence type="ECO:0000256" key="4">
    <source>
        <dbReference type="ARBA" id="ARBA00022989"/>
    </source>
</evidence>
<dbReference type="Pfam" id="PF00528">
    <property type="entry name" value="BPD_transp_1"/>
    <property type="match status" value="1"/>
</dbReference>
<keyword evidence="4 6" id="KW-1133">Transmembrane helix</keyword>
<keyword evidence="2 6" id="KW-0813">Transport</keyword>
<dbReference type="Gene3D" id="1.10.3720.10">
    <property type="entry name" value="MetI-like"/>
    <property type="match status" value="1"/>
</dbReference>
<dbReference type="GO" id="GO:0031460">
    <property type="term" value="P:glycine betaine transport"/>
    <property type="evidence" value="ECO:0007669"/>
    <property type="project" value="TreeGrafter"/>
</dbReference>
<comment type="similarity">
    <text evidence="6">Belongs to the binding-protein-dependent transport system permease family.</text>
</comment>
<evidence type="ECO:0000256" key="1">
    <source>
        <dbReference type="ARBA" id="ARBA00004141"/>
    </source>
</evidence>
<comment type="subcellular location">
    <subcellularLocation>
        <location evidence="6">Cell membrane</location>
        <topology evidence="6">Multi-pass membrane protein</topology>
    </subcellularLocation>
    <subcellularLocation>
        <location evidence="1">Membrane</location>
        <topology evidence="1">Multi-pass membrane protein</topology>
    </subcellularLocation>
</comment>
<name>A0A9E7DCK1_9ACTO</name>
<keyword evidence="3 6" id="KW-0812">Transmembrane</keyword>
<evidence type="ECO:0000313" key="9">
    <source>
        <dbReference type="Proteomes" id="UP000830236"/>
    </source>
</evidence>